<dbReference type="Proteomes" id="UP000016933">
    <property type="component" value="Unassembled WGS sequence"/>
</dbReference>
<organism evidence="1 2">
    <name type="scientific">Dothistroma septosporum (strain NZE10 / CBS 128990)</name>
    <name type="common">Red band needle blight fungus</name>
    <name type="synonym">Mycosphaerella pini</name>
    <dbReference type="NCBI Taxonomy" id="675120"/>
    <lineage>
        <taxon>Eukaryota</taxon>
        <taxon>Fungi</taxon>
        <taxon>Dikarya</taxon>
        <taxon>Ascomycota</taxon>
        <taxon>Pezizomycotina</taxon>
        <taxon>Dothideomycetes</taxon>
        <taxon>Dothideomycetidae</taxon>
        <taxon>Mycosphaerellales</taxon>
        <taxon>Mycosphaerellaceae</taxon>
        <taxon>Dothistroma</taxon>
    </lineage>
</organism>
<accession>N1PU88</accession>
<keyword evidence="2" id="KW-1185">Reference proteome</keyword>
<feature type="non-terminal residue" evidence="1">
    <location>
        <position position="1"/>
    </location>
</feature>
<dbReference type="HOGENOM" id="CLU_3129714_0_0_1"/>
<reference evidence="1 2" key="2">
    <citation type="journal article" date="2012" name="PLoS Pathog.">
        <title>Diverse lifestyles and strategies of plant pathogenesis encoded in the genomes of eighteen Dothideomycetes fungi.</title>
        <authorList>
            <person name="Ohm R.A."/>
            <person name="Feau N."/>
            <person name="Henrissat B."/>
            <person name="Schoch C.L."/>
            <person name="Horwitz B.A."/>
            <person name="Barry K.W."/>
            <person name="Condon B.J."/>
            <person name="Copeland A.C."/>
            <person name="Dhillon B."/>
            <person name="Glaser F."/>
            <person name="Hesse C.N."/>
            <person name="Kosti I."/>
            <person name="LaButti K."/>
            <person name="Lindquist E.A."/>
            <person name="Lucas S."/>
            <person name="Salamov A.A."/>
            <person name="Bradshaw R.E."/>
            <person name="Ciuffetti L."/>
            <person name="Hamelin R.C."/>
            <person name="Kema G.H.J."/>
            <person name="Lawrence C."/>
            <person name="Scott J.A."/>
            <person name="Spatafora J.W."/>
            <person name="Turgeon B.G."/>
            <person name="de Wit P.J.G.M."/>
            <person name="Zhong S."/>
            <person name="Goodwin S.B."/>
            <person name="Grigoriev I.V."/>
        </authorList>
    </citation>
    <scope>NUCLEOTIDE SEQUENCE [LARGE SCALE GENOMIC DNA]</scope>
    <source>
        <strain evidence="2">NZE10 / CBS 128990</strain>
    </source>
</reference>
<dbReference type="OrthoDB" id="5425374at2759"/>
<evidence type="ECO:0000313" key="2">
    <source>
        <dbReference type="Proteomes" id="UP000016933"/>
    </source>
</evidence>
<protein>
    <submittedName>
        <fullName evidence="1">Uncharacterized protein</fullName>
    </submittedName>
</protein>
<dbReference type="AlphaFoldDB" id="N1PU88"/>
<reference evidence="2" key="1">
    <citation type="journal article" date="2012" name="PLoS Genet.">
        <title>The genomes of the fungal plant pathogens Cladosporium fulvum and Dothistroma septosporum reveal adaptation to different hosts and lifestyles but also signatures of common ancestry.</title>
        <authorList>
            <person name="de Wit P.J.G.M."/>
            <person name="van der Burgt A."/>
            <person name="Oekmen B."/>
            <person name="Stergiopoulos I."/>
            <person name="Abd-Elsalam K.A."/>
            <person name="Aerts A.L."/>
            <person name="Bahkali A.H."/>
            <person name="Beenen H.G."/>
            <person name="Chettri P."/>
            <person name="Cox M.P."/>
            <person name="Datema E."/>
            <person name="de Vries R.P."/>
            <person name="Dhillon B."/>
            <person name="Ganley A.R."/>
            <person name="Griffiths S.A."/>
            <person name="Guo Y."/>
            <person name="Hamelin R.C."/>
            <person name="Henrissat B."/>
            <person name="Kabir M.S."/>
            <person name="Jashni M.K."/>
            <person name="Kema G."/>
            <person name="Klaubauf S."/>
            <person name="Lapidus A."/>
            <person name="Levasseur A."/>
            <person name="Lindquist E."/>
            <person name="Mehrabi R."/>
            <person name="Ohm R.A."/>
            <person name="Owen T.J."/>
            <person name="Salamov A."/>
            <person name="Schwelm A."/>
            <person name="Schijlen E."/>
            <person name="Sun H."/>
            <person name="van den Burg H.A."/>
            <person name="van Ham R.C.H.J."/>
            <person name="Zhang S."/>
            <person name="Goodwin S.B."/>
            <person name="Grigoriev I.V."/>
            <person name="Collemare J."/>
            <person name="Bradshaw R.E."/>
        </authorList>
    </citation>
    <scope>NUCLEOTIDE SEQUENCE [LARGE SCALE GENOMIC DNA]</scope>
    <source>
        <strain evidence="2">NZE10 / CBS 128990</strain>
    </source>
</reference>
<proteinExistence type="predicted"/>
<sequence>PFLNNIIIKGPRSRYNNKKVKPSLRRYIIEYIIAIDTVLTNLEHIGIIVA</sequence>
<name>N1PU88_DOTSN</name>
<evidence type="ECO:0000313" key="1">
    <source>
        <dbReference type="EMBL" id="EME45979.1"/>
    </source>
</evidence>
<dbReference type="EMBL" id="KB446537">
    <property type="protein sequence ID" value="EME45979.1"/>
    <property type="molecule type" value="Genomic_DNA"/>
</dbReference>
<gene>
    <name evidence="1" type="ORF">DOTSEDRAFT_127033</name>
</gene>